<dbReference type="EMBL" id="QHGZ01000184">
    <property type="protein sequence ID" value="RDY79793.1"/>
    <property type="molecule type" value="Genomic_DNA"/>
</dbReference>
<evidence type="ECO:0000313" key="14">
    <source>
        <dbReference type="Proteomes" id="UP000256718"/>
    </source>
</evidence>
<dbReference type="GO" id="GO:0006020">
    <property type="term" value="P:inositol metabolic process"/>
    <property type="evidence" value="ECO:0007669"/>
    <property type="project" value="TreeGrafter"/>
</dbReference>
<dbReference type="KEGG" id="sagg:EN73_05255"/>
<dbReference type="Gene3D" id="3.30.540.10">
    <property type="entry name" value="Fructose-1,6-Bisphosphatase, subunit A, domain 1"/>
    <property type="match status" value="1"/>
</dbReference>
<dbReference type="Proteomes" id="UP000256718">
    <property type="component" value="Unassembled WGS sequence"/>
</dbReference>
<dbReference type="EC" id="3.1.3.25" evidence="9"/>
<feature type="binding site" evidence="5">
    <location>
        <position position="83"/>
    </location>
    <ligand>
        <name>Mg(2+)</name>
        <dbReference type="ChEBI" id="CHEBI:18420"/>
        <label>1</label>
        <note>catalytic</note>
    </ligand>
</feature>
<gene>
    <name evidence="9" type="primary">suhB</name>
    <name evidence="7" type="ORF">AX245_04360</name>
    <name evidence="8" type="ORF">C4618_08740</name>
    <name evidence="9" type="ORF">NCTC8181_02280</name>
    <name evidence="10" type="ORF">NCTC8184_01645</name>
    <name evidence="6" type="ORF">WA45_01870</name>
</gene>
<dbReference type="Proteomes" id="UP000035174">
    <property type="component" value="Unassembled WGS sequence"/>
</dbReference>
<evidence type="ECO:0000313" key="12">
    <source>
        <dbReference type="Proteomes" id="UP000093122"/>
    </source>
</evidence>
<reference evidence="9 13" key="4">
    <citation type="submission" date="2018-06" db="EMBL/GenBank/DDBJ databases">
        <authorList>
            <consortium name="Pathogen Informatics"/>
            <person name="Doyle S."/>
        </authorList>
    </citation>
    <scope>NUCLEOTIDE SEQUENCE [LARGE SCALE GENOMIC DNA]</scope>
    <source>
        <strain evidence="9 13">NCTC8181</strain>
    </source>
</reference>
<dbReference type="GO" id="GO:0046872">
    <property type="term" value="F:metal ion binding"/>
    <property type="evidence" value="ECO:0007669"/>
    <property type="project" value="UniProtKB-KW"/>
</dbReference>
<protein>
    <submittedName>
        <fullName evidence="8">Inositol monophosphatase family protein</fullName>
    </submittedName>
    <submittedName>
        <fullName evidence="6 9">Inositol-1-monophosphatase</fullName>
        <ecNumber evidence="9">3.1.3.25</ecNumber>
    </submittedName>
</protein>
<evidence type="ECO:0000256" key="1">
    <source>
        <dbReference type="ARBA" id="ARBA00001946"/>
    </source>
</evidence>
<dbReference type="PANTHER" id="PTHR20854:SF4">
    <property type="entry name" value="INOSITOL-1-MONOPHOSPHATASE-RELATED"/>
    <property type="match status" value="1"/>
</dbReference>
<evidence type="ECO:0000313" key="9">
    <source>
        <dbReference type="EMBL" id="SQA19214.1"/>
    </source>
</evidence>
<feature type="binding site" evidence="5">
    <location>
        <position position="66"/>
    </location>
    <ligand>
        <name>Mg(2+)</name>
        <dbReference type="ChEBI" id="CHEBI:18420"/>
        <label>1</label>
        <note>catalytic</note>
    </ligand>
</feature>
<sequence length="254" mass="28585">MDAKFDFAKQLVYKAGQFIKSEMQNTFDVEEKSRFDDLVTSLDKKTQKLLIQEIIQHYPDDNILAEEDDVRSPIAQGNVWVLDPIDGTVNFIVQKDNFAVMLAYYEEGVGQFGIIYDVMADILYSGGGHFDVYANDKKIVPFQECPLERCLLGVNSAMYAENDCGIAHLASETLGVRIYGGAGISMAKVMQGKLLAYFSYIQPWDYAAAKIMGETLGFTLLTLDGEEPNYSTRQKVMFLPKSKLNLIQSYLTKK</sequence>
<reference evidence="8 14" key="3">
    <citation type="journal article" date="2018" name="Emerg. Microbes Infect.">
        <title>Phenotypic and molecular analysis of nontypeable Group B streptococci: identification of cps2a and hybrid cps2a/cps5 Group B streptococcal capsule gene clusters.</title>
        <authorList>
            <person name="Alhhazmi A."/>
            <person name="Tyrrell G.J."/>
        </authorList>
    </citation>
    <scope>NUCLEOTIDE SEQUENCE [LARGE SCALE GENOMIC DNA]</scope>
    <source>
        <strain evidence="8 14">PLGBS17</strain>
    </source>
</reference>
<keyword evidence="2 5" id="KW-0479">Metal-binding</keyword>
<reference evidence="7 12" key="2">
    <citation type="journal article" date="2016" name="Sci. Rep.">
        <title>Serotype IV Streptococcus agalactiae ST-452 has arisen from large genomic recombination events between CC23 and the hypervirulent CC17 lineages.</title>
        <authorList>
            <person name="Campisi E."/>
            <person name="Rinaudo C.D."/>
            <person name="Donati C."/>
            <person name="Barucco M."/>
            <person name="Torricelli G."/>
            <person name="Edwards M.S."/>
            <person name="Baker C.J."/>
            <person name="Margarit I."/>
            <person name="Rosini R."/>
        </authorList>
    </citation>
    <scope>NUCLEOTIDE SEQUENCE [LARGE SCALE GENOMIC DNA]</scope>
    <source>
        <strain evidence="7 12">CZ-PW-140</strain>
    </source>
</reference>
<dbReference type="RefSeq" id="WP_000338948.1">
    <property type="nucleotide sequence ID" value="NZ_AP018935.1"/>
</dbReference>
<dbReference type="PRINTS" id="PR00377">
    <property type="entry name" value="IMPHPHTASES"/>
</dbReference>
<dbReference type="GO" id="GO:0007165">
    <property type="term" value="P:signal transduction"/>
    <property type="evidence" value="ECO:0007669"/>
    <property type="project" value="TreeGrafter"/>
</dbReference>
<dbReference type="Gene3D" id="3.40.190.80">
    <property type="match status" value="1"/>
</dbReference>
<dbReference type="Pfam" id="PF00459">
    <property type="entry name" value="Inositol_P"/>
    <property type="match status" value="1"/>
</dbReference>
<dbReference type="EMBL" id="UAVB01000001">
    <property type="protein sequence ID" value="SQA19214.1"/>
    <property type="molecule type" value="Genomic_DNA"/>
</dbReference>
<feature type="binding site" evidence="5">
    <location>
        <position position="205"/>
    </location>
    <ligand>
        <name>Mg(2+)</name>
        <dbReference type="ChEBI" id="CHEBI:18420"/>
        <label>1</label>
        <note>catalytic</note>
    </ligand>
</feature>
<dbReference type="InterPro" id="IPR000760">
    <property type="entry name" value="Inositol_monophosphatase-like"/>
</dbReference>
<dbReference type="Proteomes" id="UP000250200">
    <property type="component" value="Unassembled WGS sequence"/>
</dbReference>
<evidence type="ECO:0000313" key="15">
    <source>
        <dbReference type="Proteomes" id="UP000268870"/>
    </source>
</evidence>
<evidence type="ECO:0000313" key="7">
    <source>
        <dbReference type="EMBL" id="OCM70778.1"/>
    </source>
</evidence>
<evidence type="ECO:0000313" key="13">
    <source>
        <dbReference type="Proteomes" id="UP000250200"/>
    </source>
</evidence>
<dbReference type="Proteomes" id="UP000268870">
    <property type="component" value="Chromosome"/>
</dbReference>
<proteinExistence type="predicted"/>
<dbReference type="OMA" id="ERGLHPW"/>
<evidence type="ECO:0000256" key="4">
    <source>
        <dbReference type="ARBA" id="ARBA00022842"/>
    </source>
</evidence>
<dbReference type="GO" id="GO:0008934">
    <property type="term" value="F:inositol monophosphate 1-phosphatase activity"/>
    <property type="evidence" value="ECO:0007669"/>
    <property type="project" value="TreeGrafter"/>
</dbReference>
<evidence type="ECO:0000313" key="11">
    <source>
        <dbReference type="Proteomes" id="UP000035174"/>
    </source>
</evidence>
<dbReference type="EMBL" id="LR134265">
    <property type="protein sequence ID" value="VED65589.1"/>
    <property type="molecule type" value="Genomic_DNA"/>
</dbReference>
<keyword evidence="3 9" id="KW-0378">Hydrolase</keyword>
<evidence type="ECO:0000313" key="8">
    <source>
        <dbReference type="EMBL" id="RDY79793.1"/>
    </source>
</evidence>
<accession>A0A0E1ELS8</accession>
<evidence type="ECO:0000313" key="6">
    <source>
        <dbReference type="EMBL" id="KLJ30607.1"/>
    </source>
</evidence>
<keyword evidence="4 5" id="KW-0460">Magnesium</keyword>
<dbReference type="Proteomes" id="UP000093122">
    <property type="component" value="Unassembled WGS sequence"/>
</dbReference>
<comment type="cofactor">
    <cofactor evidence="1 5">
        <name>Mg(2+)</name>
        <dbReference type="ChEBI" id="CHEBI:18420"/>
    </cofactor>
</comment>
<reference evidence="6 11" key="1">
    <citation type="journal article" date="2015" name="PLoS ONE">
        <title>Genomic analysis reveals the molecular basis for capsule loss in the group B streptococcus population.</title>
        <authorList>
            <consortium name="DEVANI Consortium"/>
            <person name="Rosini R."/>
            <person name="Campisi E."/>
            <person name="De Chiara M."/>
            <person name="Tettelin H."/>
            <person name="Rinaudo D."/>
            <person name="Toniolo C."/>
            <person name="Metruccio M."/>
            <person name="Guidotti S."/>
            <person name="Sorensen U.B."/>
            <person name="Kilian M."/>
            <person name="Ramirez M."/>
            <person name="Janulczyk R."/>
            <person name="Donati C."/>
            <person name="Grandi G."/>
            <person name="Margarit I."/>
        </authorList>
    </citation>
    <scope>NUCLEOTIDE SEQUENCE [LARGE SCALE GENOMIC DNA]</scope>
    <source>
        <strain evidence="6 11">ES-PW-063</strain>
    </source>
</reference>
<evidence type="ECO:0000313" key="10">
    <source>
        <dbReference type="EMBL" id="VED65589.1"/>
    </source>
</evidence>
<dbReference type="SUPFAM" id="SSF56655">
    <property type="entry name" value="Carbohydrate phosphatase"/>
    <property type="match status" value="1"/>
</dbReference>
<name>A0A0E1ELS8_STRAG</name>
<dbReference type="CDD" id="cd01637">
    <property type="entry name" value="IMPase_like"/>
    <property type="match status" value="1"/>
</dbReference>
<feature type="binding site" evidence="5">
    <location>
        <position position="86"/>
    </location>
    <ligand>
        <name>Mg(2+)</name>
        <dbReference type="ChEBI" id="CHEBI:18420"/>
        <label>1</label>
        <note>catalytic</note>
    </ligand>
</feature>
<dbReference type="AlphaFoldDB" id="A0A0E1ELS8"/>
<dbReference type="FunFam" id="3.30.540.10:FF:000003">
    <property type="entry name" value="Inositol-1-monophosphatase"/>
    <property type="match status" value="1"/>
</dbReference>
<evidence type="ECO:0000256" key="2">
    <source>
        <dbReference type="ARBA" id="ARBA00022723"/>
    </source>
</evidence>
<evidence type="ECO:0000256" key="5">
    <source>
        <dbReference type="PIRSR" id="PIRSR600760-2"/>
    </source>
</evidence>
<dbReference type="EMBL" id="LCVB01000013">
    <property type="protein sequence ID" value="KLJ30607.1"/>
    <property type="molecule type" value="Genomic_DNA"/>
</dbReference>
<dbReference type="EMBL" id="MAWT01000043">
    <property type="protein sequence ID" value="OCM70778.1"/>
    <property type="molecule type" value="Genomic_DNA"/>
</dbReference>
<evidence type="ECO:0000256" key="3">
    <source>
        <dbReference type="ARBA" id="ARBA00022801"/>
    </source>
</evidence>
<organism evidence="9 13">
    <name type="scientific">Streptococcus agalactiae</name>
    <dbReference type="NCBI Taxonomy" id="1311"/>
    <lineage>
        <taxon>Bacteria</taxon>
        <taxon>Bacillati</taxon>
        <taxon>Bacillota</taxon>
        <taxon>Bacilli</taxon>
        <taxon>Lactobacillales</taxon>
        <taxon>Streptococcaceae</taxon>
        <taxon>Streptococcus</taxon>
    </lineage>
</organism>
<dbReference type="PANTHER" id="PTHR20854">
    <property type="entry name" value="INOSITOL MONOPHOSPHATASE"/>
    <property type="match status" value="1"/>
</dbReference>
<dbReference type="KEGG" id="sage:EN72_05560"/>
<reference evidence="10 15" key="5">
    <citation type="submission" date="2018-12" db="EMBL/GenBank/DDBJ databases">
        <authorList>
            <consortium name="Pathogen Informatics"/>
        </authorList>
    </citation>
    <scope>NUCLEOTIDE SEQUENCE [LARGE SCALE GENOMIC DNA]</scope>
    <source>
        <strain evidence="10 15">NCTC8184</strain>
    </source>
</reference>
<dbReference type="GeneID" id="66885934"/>
<feature type="binding site" evidence="5">
    <location>
        <position position="85"/>
    </location>
    <ligand>
        <name>Mg(2+)</name>
        <dbReference type="ChEBI" id="CHEBI:18420"/>
        <label>1</label>
        <note>catalytic</note>
    </ligand>
</feature>